<feature type="compositionally biased region" description="Polar residues" evidence="1">
    <location>
        <begin position="455"/>
        <end position="464"/>
    </location>
</feature>
<dbReference type="VEuPathDB" id="ToxoDB:EMWEY_00016580"/>
<gene>
    <name evidence="2" type="ORF">EMWEY_00016580</name>
</gene>
<reference evidence="2" key="2">
    <citation type="submission" date="2013-10" db="EMBL/GenBank/DDBJ databases">
        <authorList>
            <person name="Aslett M."/>
        </authorList>
    </citation>
    <scope>NUCLEOTIDE SEQUENCE [LARGE SCALE GENOMIC DNA]</scope>
    <source>
        <strain evidence="2">Weybridge</strain>
    </source>
</reference>
<keyword evidence="3" id="KW-1185">Reference proteome</keyword>
<dbReference type="AlphaFoldDB" id="U6M2Y7"/>
<reference evidence="2" key="1">
    <citation type="submission" date="2013-10" db="EMBL/GenBank/DDBJ databases">
        <title>Genomic analysis of the causative agents of coccidiosis in chickens.</title>
        <authorList>
            <person name="Reid A.J."/>
            <person name="Blake D."/>
            <person name="Billington K."/>
            <person name="Browne H."/>
            <person name="Dunn M."/>
            <person name="Hung S."/>
            <person name="Kawahara F."/>
            <person name="Miranda-Saavedra D."/>
            <person name="Mourier T."/>
            <person name="Nagra H."/>
            <person name="Otto T.D."/>
            <person name="Rawlings N."/>
            <person name="Sanchez A."/>
            <person name="Sanders M."/>
            <person name="Subramaniam C."/>
            <person name="Tay Y."/>
            <person name="Dear P."/>
            <person name="Doerig C."/>
            <person name="Gruber A."/>
            <person name="Parkinson J."/>
            <person name="Shirley M."/>
            <person name="Wan K.L."/>
            <person name="Berriman M."/>
            <person name="Tomley F."/>
            <person name="Pain A."/>
        </authorList>
    </citation>
    <scope>NUCLEOTIDE SEQUENCE [LARGE SCALE GENOMIC DNA]</scope>
    <source>
        <strain evidence="2">Weybridge</strain>
    </source>
</reference>
<feature type="region of interest" description="Disordered" evidence="1">
    <location>
        <begin position="253"/>
        <end position="273"/>
    </location>
</feature>
<organism evidence="2 3">
    <name type="scientific">Eimeria maxima</name>
    <name type="common">Coccidian parasite</name>
    <dbReference type="NCBI Taxonomy" id="5804"/>
    <lineage>
        <taxon>Eukaryota</taxon>
        <taxon>Sar</taxon>
        <taxon>Alveolata</taxon>
        <taxon>Apicomplexa</taxon>
        <taxon>Conoidasida</taxon>
        <taxon>Coccidia</taxon>
        <taxon>Eucoccidiorida</taxon>
        <taxon>Eimeriorina</taxon>
        <taxon>Eimeriidae</taxon>
        <taxon>Eimeria</taxon>
    </lineage>
</organism>
<dbReference type="OrthoDB" id="346771at2759"/>
<dbReference type="OMA" id="TAIACEH"/>
<feature type="region of interest" description="Disordered" evidence="1">
    <location>
        <begin position="552"/>
        <end position="577"/>
    </location>
</feature>
<protein>
    <submittedName>
        <fullName evidence="2">Uncharacterized protein</fullName>
    </submittedName>
</protein>
<dbReference type="EMBL" id="HG719723">
    <property type="protein sequence ID" value="CDJ58567.1"/>
    <property type="molecule type" value="Genomic_DNA"/>
</dbReference>
<feature type="region of interest" description="Disordered" evidence="1">
    <location>
        <begin position="447"/>
        <end position="472"/>
    </location>
</feature>
<evidence type="ECO:0000256" key="1">
    <source>
        <dbReference type="SAM" id="MobiDB-lite"/>
    </source>
</evidence>
<feature type="region of interest" description="Disordered" evidence="1">
    <location>
        <begin position="147"/>
        <end position="228"/>
    </location>
</feature>
<evidence type="ECO:0000313" key="3">
    <source>
        <dbReference type="Proteomes" id="UP000030763"/>
    </source>
</evidence>
<dbReference type="Proteomes" id="UP000030763">
    <property type="component" value="Unassembled WGS sequence"/>
</dbReference>
<feature type="compositionally biased region" description="Basic and acidic residues" evidence="1">
    <location>
        <begin position="822"/>
        <end position="831"/>
    </location>
</feature>
<sequence length="873" mass="90241">MLGVGCAGGLVNEGNVPVLNASQLQVRGEVEYLPSLTCLLRVSGVSGGSRAERWARGYRGEALALAVQKMDVPSAALKSLHALDQRGRGGPEMLYSKATGGEPVEVESCSMLYSKATGGEPVEVESCSGSLKMGAGVLACKEACGTSTIADSPPVTSPVVRVGGTLSASDGGAQGSEGKQIPRQIPAGETSEDDLESQQQHQQQHQQQQTQDQQQQQQQQGRQVPPPARAALVNDAQGEELLDALATAVATMAVESPNKSGKPSEYQEKSLLRRSGQVASKAWESARTHASAAVSVTASSVASTDFSTFREATAKPLLAAASYIGLGPFFGSSVASPPGDAPFDQAEPGAGSQCACEAEDSNIKWSKCGCAYAPVMDSEGPSSSKWLKGRLRLPAVTDWLCSPSGGCDGQLSCSLALADEETELEGSEAEAAAKQYMATVSGVSTASAGDARRGNLTTPPQHAPSSDLGGGSCCMPSTPKTSGILMECRLLDARNRAIAAAEDEGKGGCCTVMSAEAHNGVGPVLASFEKTADTAIACEHCLLPALGGQGGAMNEEDSKARAPAAADTLQQDQPQKQKLWASLSSTLGMSSSRPVGVVQHAATTVSSVAGAASRAIDGLVVPLFGSCMQPSTRERVGDELTKLNGEAFSGEGERKCDEPDSLKKDHGEECECEQTRQDHLTSETSQTSSRGLLTELQRRQQALAEAVRSRSTNFLQHSVALTASSTFSEARYHLAEIVDTGGPEVSGVWAGVKVGLGIATLASGHLILGGAMVAVATSSLGSALLWGRHRQEVYEIMRGDYAGDGDPPRAGESASISEGNAEEAKEPRLLRDTVGGATDSGIEEGSVPLPSTSLSSCGAGEEGDVIDRNNATT</sequence>
<feature type="region of interest" description="Disordered" evidence="1">
    <location>
        <begin position="799"/>
        <end position="873"/>
    </location>
</feature>
<accession>U6M2Y7</accession>
<dbReference type="GeneID" id="25335644"/>
<evidence type="ECO:0000313" key="2">
    <source>
        <dbReference type="EMBL" id="CDJ58567.1"/>
    </source>
</evidence>
<name>U6M2Y7_EIMMA</name>
<dbReference type="RefSeq" id="XP_013335215.1">
    <property type="nucleotide sequence ID" value="XM_013479761.1"/>
</dbReference>
<feature type="compositionally biased region" description="Low complexity" evidence="1">
    <location>
        <begin position="198"/>
        <end position="220"/>
    </location>
</feature>
<proteinExistence type="predicted"/>